<proteinExistence type="predicted"/>
<dbReference type="OrthoDB" id="3182339at2759"/>
<organism evidence="1 2">
    <name type="scientific">Rhizopogon vesiculosus</name>
    <dbReference type="NCBI Taxonomy" id="180088"/>
    <lineage>
        <taxon>Eukaryota</taxon>
        <taxon>Fungi</taxon>
        <taxon>Dikarya</taxon>
        <taxon>Basidiomycota</taxon>
        <taxon>Agaricomycotina</taxon>
        <taxon>Agaricomycetes</taxon>
        <taxon>Agaricomycetidae</taxon>
        <taxon>Boletales</taxon>
        <taxon>Suillineae</taxon>
        <taxon>Rhizopogonaceae</taxon>
        <taxon>Rhizopogon</taxon>
    </lineage>
</organism>
<dbReference type="EMBL" id="LVVM01003790">
    <property type="protein sequence ID" value="OJA14251.1"/>
    <property type="molecule type" value="Genomic_DNA"/>
</dbReference>
<keyword evidence="2" id="KW-1185">Reference proteome</keyword>
<dbReference type="STRING" id="180088.A0A1J8Q2Q5"/>
<evidence type="ECO:0000313" key="2">
    <source>
        <dbReference type="Proteomes" id="UP000183567"/>
    </source>
</evidence>
<dbReference type="Proteomes" id="UP000183567">
    <property type="component" value="Unassembled WGS sequence"/>
</dbReference>
<protein>
    <submittedName>
        <fullName evidence="1">Uncharacterized protein</fullName>
    </submittedName>
</protein>
<comment type="caution">
    <text evidence="1">The sequence shown here is derived from an EMBL/GenBank/DDBJ whole genome shotgun (WGS) entry which is preliminary data.</text>
</comment>
<gene>
    <name evidence="1" type="ORF">AZE42_10860</name>
</gene>
<reference evidence="1 2" key="1">
    <citation type="submission" date="2016-03" db="EMBL/GenBank/DDBJ databases">
        <title>Comparative genomics of the ectomycorrhizal sister species Rhizopogon vinicolor and Rhizopogon vesiculosus (Basidiomycota: Boletales) reveals a divergence of the mating type B locus.</title>
        <authorList>
            <person name="Mujic A.B."/>
            <person name="Kuo A."/>
            <person name="Tritt A."/>
            <person name="Lipzen A."/>
            <person name="Chen C."/>
            <person name="Johnson J."/>
            <person name="Sharma A."/>
            <person name="Barry K."/>
            <person name="Grigoriev I.V."/>
            <person name="Spatafora J.W."/>
        </authorList>
    </citation>
    <scope>NUCLEOTIDE SEQUENCE [LARGE SCALE GENOMIC DNA]</scope>
    <source>
        <strain evidence="1 2">AM-OR11-056</strain>
    </source>
</reference>
<dbReference type="AlphaFoldDB" id="A0A1J8Q2Q5"/>
<accession>A0A1J8Q2Q5</accession>
<evidence type="ECO:0000313" key="1">
    <source>
        <dbReference type="EMBL" id="OJA14251.1"/>
    </source>
</evidence>
<sequence>MISTLASRLLSSADDPNVIQKAHELLRAVRHATFKWVQELSEALQKAPNESSSNEFQARLRDMAAICRGTYDVGPDNIDALLQSPHDLEILAYCSVTVRDNVPVDLHDLPPVSRILLERDRRLSHFLETYFRCHVKDNQDGLDCALERLWPGYQRHTPWTVLEFPNSRWIRCETASSDDPSCQIILLDMLTGRLLVDGKPLARLPDCFMQHPSHVVLFGHQVLDVFPTKNAGMEFATKSLIHGFQIYFGMRNEEVVIQSQRIQSQREDGDLLELIPRGKIESDFPASLVYDHVHWLNLSTRAIEFRPVKTMWEPSNNNWVLQFTEGGHSVAQRGQSALFDICSPTFLMIARTLRPLEDFRFLVVTCDSNAGQMVVKVNLPLYGLSFFIDGEGELQSHDQRGMVVDENQSTGTMLGLVSQLVVRPKDWQTYDDRRVIIPQGNVVVEPSGPHVHAIIHPGPGRRHYHWYTVDAELCRLTGNVGLTNKLYKVYLHAVCSSHVADPLTKRTGVEEAMLLLQSAACYSFMKLDPFDSELLTQIGSLTVDRTWYPAHKRSMQKVHWQHGLSSYIQSSREESLLERVSQRSTVLYSRDIVDSFYLTQSSSTEYTARDLVRCSDDEQRAFECASMVCHWNTMLEPSHSLYEVFLRWVRVPGEKTHDVSLRYDKEWLKPDLGERWMSVYELCRGADQETHTFELAFTLSAMTYSSPENMELAVTMFAFAAIPDFRAIRSPGYDMYDLSFGLKPTERDLCRLISSSTTFENSPEASLSQRSYEGYYELDTRRRKEFQDECLREQTAAVNILLNWPLSDSVPRLALDVLNGSRYNKSDLTTELDNLYTNCYRNHHLKIYLDKVQNVLDEVRRTFTPSVKQTYAFTPSNSSLVSVTTIIPTGDLFRKHSPVIALLLEPLKQSDDSDKFSRSVVDPTPLRDVISMFSQCRSDQFGRQYSAHLEESRSHLEDERSLAPPRSTRCTDILQHYQMWCGIYSDALLKLKEHLAPCGLTEESSYNSGHWPRITVTFLLGLLASTSKTPLCDAWKAPLTNFAMILLRLQRLRRLLKLAAGGDHEEFLKELANDGYQGVANTQAYVDWLLIQVFDGHQQSNNRSLTIELGRESISCPSHTS</sequence>
<name>A0A1J8Q2Q5_9AGAM</name>